<dbReference type="RefSeq" id="WP_211329071.1">
    <property type="nucleotide sequence ID" value="NZ_JACHYA010000003.1"/>
</dbReference>
<evidence type="ECO:0000313" key="1">
    <source>
        <dbReference type="EMBL" id="MBB3171429.1"/>
    </source>
</evidence>
<sequence>MAMSAFLLVWAAKWSVRLNAGIIFTFHLEDLKGSNMGILDGVLSAFSGSSSEDSDYYETGTCPNCGSEMHRRYSYSGWWCDTCHNSPYGECDDDDGEGESISVYDAADIWMSNGKDEDYMFGYTREELEDAL</sequence>
<dbReference type="EMBL" id="JACHYA010000003">
    <property type="protein sequence ID" value="MBB3171429.1"/>
    <property type="molecule type" value="Genomic_DNA"/>
</dbReference>
<name>A0A7W5D223_9ACTN</name>
<protein>
    <submittedName>
        <fullName evidence="1">Uncharacterized protein</fullName>
    </submittedName>
</protein>
<proteinExistence type="predicted"/>
<reference evidence="1 2" key="1">
    <citation type="submission" date="2020-08" db="EMBL/GenBank/DDBJ databases">
        <title>Sequencing the genomes of 1000 actinobacteria strains.</title>
        <authorList>
            <person name="Klenk H.-P."/>
        </authorList>
    </citation>
    <scope>NUCLEOTIDE SEQUENCE [LARGE SCALE GENOMIC DNA]</scope>
    <source>
        <strain evidence="1 2">DSM 22242</strain>
    </source>
</reference>
<comment type="caution">
    <text evidence="1">The sequence shown here is derived from an EMBL/GenBank/DDBJ whole genome shotgun (WGS) entry which is preliminary data.</text>
</comment>
<gene>
    <name evidence="1" type="ORF">FHR31_001247</name>
</gene>
<organism evidence="1 2">
    <name type="scientific">Parvibacter caecicola</name>
    <dbReference type="NCBI Taxonomy" id="747645"/>
    <lineage>
        <taxon>Bacteria</taxon>
        <taxon>Bacillati</taxon>
        <taxon>Actinomycetota</taxon>
        <taxon>Coriobacteriia</taxon>
        <taxon>Coriobacteriales</taxon>
        <taxon>Coriobacteriaceae</taxon>
        <taxon>Parvibacter</taxon>
    </lineage>
</organism>
<dbReference type="AlphaFoldDB" id="A0A7W5D223"/>
<dbReference type="Proteomes" id="UP000530850">
    <property type="component" value="Unassembled WGS sequence"/>
</dbReference>
<accession>A0A7W5D223</accession>
<dbReference type="GeneID" id="93356686"/>
<evidence type="ECO:0000313" key="2">
    <source>
        <dbReference type="Proteomes" id="UP000530850"/>
    </source>
</evidence>